<protein>
    <submittedName>
        <fullName evidence="2">Prolidase (Xaa-Pro dipeptidase) (PepQ-like3)</fullName>
        <ecNumber evidence="2">3.4.13.9</ecNumber>
    </submittedName>
</protein>
<name>A0A8F5BPY6_SACSH</name>
<dbReference type="Gene3D" id="2.30.40.10">
    <property type="entry name" value="Urease, subunit C, domain 1"/>
    <property type="match status" value="1"/>
</dbReference>
<dbReference type="InterPro" id="IPR006680">
    <property type="entry name" value="Amidohydro-rel"/>
</dbReference>
<dbReference type="InterPro" id="IPR057744">
    <property type="entry name" value="OTAase-like"/>
</dbReference>
<dbReference type="PANTHER" id="PTHR43135">
    <property type="entry name" value="ALPHA-D-RIBOSE 1-METHYLPHOSPHONATE 5-TRIPHOSPHATE DIPHOSPHATASE"/>
    <property type="match status" value="1"/>
</dbReference>
<dbReference type="EMBL" id="CP077717">
    <property type="protein sequence ID" value="QXJ29277.1"/>
    <property type="molecule type" value="Genomic_DNA"/>
</dbReference>
<dbReference type="AlphaFoldDB" id="A0A8F5BPY6"/>
<dbReference type="Proteomes" id="UP000694018">
    <property type="component" value="Chromosome"/>
</dbReference>
<accession>A0A8F5BPY6</accession>
<dbReference type="Gene3D" id="3.20.20.140">
    <property type="entry name" value="Metal-dependent hydrolases"/>
    <property type="match status" value="1"/>
</dbReference>
<keyword evidence="2" id="KW-0378">Hydrolase</keyword>
<evidence type="ECO:0000313" key="3">
    <source>
        <dbReference type="Proteomes" id="UP000694018"/>
    </source>
</evidence>
<gene>
    <name evidence="2" type="ORF">J5U23_02146</name>
</gene>
<dbReference type="GO" id="GO:0016810">
    <property type="term" value="F:hydrolase activity, acting on carbon-nitrogen (but not peptide) bonds"/>
    <property type="evidence" value="ECO:0007669"/>
    <property type="project" value="InterPro"/>
</dbReference>
<proteinExistence type="predicted"/>
<keyword evidence="2" id="KW-0645">Protease</keyword>
<feature type="domain" description="Amidohydrolase-related" evidence="1">
    <location>
        <begin position="71"/>
        <end position="411"/>
    </location>
</feature>
<dbReference type="SUPFAM" id="SSF51556">
    <property type="entry name" value="Metallo-dependent hydrolases"/>
    <property type="match status" value="1"/>
</dbReference>
<dbReference type="InterPro" id="IPR032466">
    <property type="entry name" value="Metal_Hydrolase"/>
</dbReference>
<dbReference type="GO" id="GO:0102009">
    <property type="term" value="F:proline dipeptidase activity"/>
    <property type="evidence" value="ECO:0007669"/>
    <property type="project" value="UniProtKB-EC"/>
</dbReference>
<organism evidence="2 3">
    <name type="scientific">Saccharolobus shibatae (strain ATCC 51178 / DSM 5389 / JCM 8931 / NBRC 15437 / B12)</name>
    <name type="common">Sulfolobus shibatae</name>
    <dbReference type="NCBI Taxonomy" id="523848"/>
    <lineage>
        <taxon>Archaea</taxon>
        <taxon>Thermoproteota</taxon>
        <taxon>Thermoprotei</taxon>
        <taxon>Sulfolobales</taxon>
        <taxon>Sulfolobaceae</taxon>
        <taxon>Saccharolobus</taxon>
    </lineage>
</organism>
<dbReference type="EC" id="3.4.13.9" evidence="2"/>
<reference evidence="2" key="1">
    <citation type="journal article" date="2021" name="Environ. Microbiol.">
        <title>New insights into the diversity and evolution of the archaeal mobilome from three complete genomes of Saccharolobus shibatae.</title>
        <authorList>
            <person name="Medvedeva S."/>
            <person name="Brandt D."/>
            <person name="Cvirkaite-Krupovic V."/>
            <person name="Liu Y."/>
            <person name="Severinov K."/>
            <person name="Ishino S."/>
            <person name="Ishino Y."/>
            <person name="Prangishvili D."/>
            <person name="Kalinowski J."/>
            <person name="Krupovic M."/>
        </authorList>
    </citation>
    <scope>NUCLEOTIDE SEQUENCE</scope>
    <source>
        <strain evidence="2">B12</strain>
    </source>
</reference>
<dbReference type="InterPro" id="IPR051781">
    <property type="entry name" value="Metallo-dep_Hydrolase"/>
</dbReference>
<keyword evidence="2" id="KW-0224">Dipeptidase</keyword>
<evidence type="ECO:0000313" key="2">
    <source>
        <dbReference type="EMBL" id="QXJ29277.1"/>
    </source>
</evidence>
<dbReference type="FunFam" id="3.20.20.140:FF:000161">
    <property type="entry name" value="Amidohydrolase, imidazolonepropionase"/>
    <property type="match status" value="1"/>
</dbReference>
<sequence length="420" mass="47089">MSYAMDKHKQPLSFIYFNFLFFDKMITLVGKIFDGERIIEQGTVIVENNKIERIVEGIEIPQGSEVIHGNFIMPGLVDSHLHFFGVEEDNVLSWNIVNEIDAAIRSTRDMERLLRSGFTLVRDLGSKVAVRLDYLQRRGEILGPTVIASGYSLAITGGNDDPKDLPIDIAQRLSYSFYCDSSYECRKAVRMAIRQGARVIKVYASGAFSQGGKILPGLALDELKAIVDESHRFSLKVASHAYGKDAIMNSILAGVDTIEHGLGLDDETASMIKERGICYIPTLATYEIPFEVRDPEAKVYREELVKRHFSEDMSIAVSHKLKIATGTDYVGSKRRPHGQNYREAVLLSKYMSNLEVLRASTSIASECLDVKAGYIREGYRADLIVLKDDPTKDIENLKPTNVSYVIKDGKLYTGYGLYQE</sequence>
<dbReference type="PANTHER" id="PTHR43135:SF3">
    <property type="entry name" value="ALPHA-D-RIBOSE 1-METHYLPHOSPHONATE 5-TRIPHOSPHATE DIPHOSPHATASE"/>
    <property type="match status" value="1"/>
</dbReference>
<dbReference type="InterPro" id="IPR011059">
    <property type="entry name" value="Metal-dep_hydrolase_composite"/>
</dbReference>
<dbReference type="Pfam" id="PF01979">
    <property type="entry name" value="Amidohydro_1"/>
    <property type="match status" value="1"/>
</dbReference>
<dbReference type="SUPFAM" id="SSF51338">
    <property type="entry name" value="Composite domain of metallo-dependent hydrolases"/>
    <property type="match status" value="1"/>
</dbReference>
<dbReference type="KEGG" id="sshi:J5U23_02146"/>
<dbReference type="CDD" id="cd01299">
    <property type="entry name" value="Met_dep_hydrolase_A"/>
    <property type="match status" value="1"/>
</dbReference>
<evidence type="ECO:0000259" key="1">
    <source>
        <dbReference type="Pfam" id="PF01979"/>
    </source>
</evidence>